<gene>
    <name evidence="1" type="ORF">H8S62_11245</name>
</gene>
<dbReference type="RefSeq" id="WP_186919392.1">
    <property type="nucleotide sequence ID" value="NZ_JACOPQ010000008.1"/>
</dbReference>
<protein>
    <submittedName>
        <fullName evidence="1">Uncharacterized protein</fullName>
    </submittedName>
</protein>
<name>A0A8J6JNW2_9FIRM</name>
<sequence>MYVLVSYQAGALKVDQHPEYLQAKEQMDSEYKAVLGDEMDGMKPTMNECTEFDAEIDFEGTGHWVWHIEELD</sequence>
<proteinExistence type="predicted"/>
<reference evidence="1" key="1">
    <citation type="submission" date="2020-08" db="EMBL/GenBank/DDBJ databases">
        <title>Genome public.</title>
        <authorList>
            <person name="Liu C."/>
            <person name="Sun Q."/>
        </authorList>
    </citation>
    <scope>NUCLEOTIDE SEQUENCE</scope>
    <source>
        <strain evidence="1">NSJ-52</strain>
    </source>
</reference>
<evidence type="ECO:0000313" key="2">
    <source>
        <dbReference type="Proteomes" id="UP000607645"/>
    </source>
</evidence>
<keyword evidence="2" id="KW-1185">Reference proteome</keyword>
<organism evidence="1 2">
    <name type="scientific">Lawsonibacter faecis</name>
    <dbReference type="NCBI Taxonomy" id="2763052"/>
    <lineage>
        <taxon>Bacteria</taxon>
        <taxon>Bacillati</taxon>
        <taxon>Bacillota</taxon>
        <taxon>Clostridia</taxon>
        <taxon>Eubacteriales</taxon>
        <taxon>Oscillospiraceae</taxon>
        <taxon>Lawsonibacter</taxon>
    </lineage>
</organism>
<evidence type="ECO:0000313" key="1">
    <source>
        <dbReference type="EMBL" id="MBC5737580.1"/>
    </source>
</evidence>
<accession>A0A8J6JNW2</accession>
<dbReference type="Proteomes" id="UP000607645">
    <property type="component" value="Unassembled WGS sequence"/>
</dbReference>
<dbReference type="EMBL" id="JACOPQ010000008">
    <property type="protein sequence ID" value="MBC5737580.1"/>
    <property type="molecule type" value="Genomic_DNA"/>
</dbReference>
<comment type="caution">
    <text evidence="1">The sequence shown here is derived from an EMBL/GenBank/DDBJ whole genome shotgun (WGS) entry which is preliminary data.</text>
</comment>
<dbReference type="AlphaFoldDB" id="A0A8J6JNW2"/>